<evidence type="ECO:0000313" key="3">
    <source>
        <dbReference type="Proteomes" id="UP000735302"/>
    </source>
</evidence>
<protein>
    <submittedName>
        <fullName evidence="2">Uncharacterized protein</fullName>
    </submittedName>
</protein>
<proteinExistence type="predicted"/>
<evidence type="ECO:0000313" key="2">
    <source>
        <dbReference type="EMBL" id="GFN90750.1"/>
    </source>
</evidence>
<name>A0AAV3Z4G7_9GAST</name>
<dbReference type="Proteomes" id="UP000735302">
    <property type="component" value="Unassembled WGS sequence"/>
</dbReference>
<dbReference type="EMBL" id="BLXT01002056">
    <property type="protein sequence ID" value="GFN90750.1"/>
    <property type="molecule type" value="Genomic_DNA"/>
</dbReference>
<organism evidence="2 3">
    <name type="scientific">Plakobranchus ocellatus</name>
    <dbReference type="NCBI Taxonomy" id="259542"/>
    <lineage>
        <taxon>Eukaryota</taxon>
        <taxon>Metazoa</taxon>
        <taxon>Spiralia</taxon>
        <taxon>Lophotrochozoa</taxon>
        <taxon>Mollusca</taxon>
        <taxon>Gastropoda</taxon>
        <taxon>Heterobranchia</taxon>
        <taxon>Euthyneura</taxon>
        <taxon>Panpulmonata</taxon>
        <taxon>Sacoglossa</taxon>
        <taxon>Placobranchoidea</taxon>
        <taxon>Plakobranchidae</taxon>
        <taxon>Plakobranchus</taxon>
    </lineage>
</organism>
<reference evidence="2 3" key="1">
    <citation type="journal article" date="2021" name="Elife">
        <title>Chloroplast acquisition without the gene transfer in kleptoplastic sea slugs, Plakobranchus ocellatus.</title>
        <authorList>
            <person name="Maeda T."/>
            <person name="Takahashi S."/>
            <person name="Yoshida T."/>
            <person name="Shimamura S."/>
            <person name="Takaki Y."/>
            <person name="Nagai Y."/>
            <person name="Toyoda A."/>
            <person name="Suzuki Y."/>
            <person name="Arimoto A."/>
            <person name="Ishii H."/>
            <person name="Satoh N."/>
            <person name="Nishiyama T."/>
            <person name="Hasebe M."/>
            <person name="Maruyama T."/>
            <person name="Minagawa J."/>
            <person name="Obokata J."/>
            <person name="Shigenobu S."/>
        </authorList>
    </citation>
    <scope>NUCLEOTIDE SEQUENCE [LARGE SCALE GENOMIC DNA]</scope>
</reference>
<gene>
    <name evidence="2" type="ORF">PoB_001725600</name>
</gene>
<evidence type="ECO:0000256" key="1">
    <source>
        <dbReference type="SAM" id="MobiDB-lite"/>
    </source>
</evidence>
<feature type="region of interest" description="Disordered" evidence="1">
    <location>
        <begin position="63"/>
        <end position="82"/>
    </location>
</feature>
<keyword evidence="3" id="KW-1185">Reference proteome</keyword>
<accession>A0AAV3Z4G7</accession>
<comment type="caution">
    <text evidence="2">The sequence shown here is derived from an EMBL/GenBank/DDBJ whole genome shotgun (WGS) entry which is preliminary data.</text>
</comment>
<dbReference type="AlphaFoldDB" id="A0AAV3Z4G7"/>
<sequence length="108" mass="12075">MHNYLKGVVDKRFPGARCEVSYESDLNLLEWLGNTQRIPVRSCRSPGQKKIFQANLMKRHITTDTASDETPMSDGSVPAASLADDDKGTMIVAVTSYRSSETRIARRQ</sequence>